<dbReference type="SUPFAM" id="SSF53067">
    <property type="entry name" value="Actin-like ATPase domain"/>
    <property type="match status" value="1"/>
</dbReference>
<dbReference type="InterPro" id="IPR043129">
    <property type="entry name" value="ATPase_NBD"/>
</dbReference>
<dbReference type="InterPro" id="IPR000600">
    <property type="entry name" value="ROK"/>
</dbReference>
<dbReference type="Gene3D" id="3.30.420.40">
    <property type="match status" value="2"/>
</dbReference>
<dbReference type="EMBL" id="BOMW01000032">
    <property type="protein sequence ID" value="GIF05957.1"/>
    <property type="molecule type" value="Genomic_DNA"/>
</dbReference>
<comment type="similarity">
    <text evidence="1">Belongs to the ROK (NagC/XylR) family.</text>
</comment>
<proteinExistence type="inferred from homology"/>
<reference evidence="2" key="1">
    <citation type="submission" date="2021-01" db="EMBL/GenBank/DDBJ databases">
        <title>Whole genome shotgun sequence of Actinoplanes siamensis NBRC 109076.</title>
        <authorList>
            <person name="Komaki H."/>
            <person name="Tamura T."/>
        </authorList>
    </citation>
    <scope>NUCLEOTIDE SEQUENCE</scope>
    <source>
        <strain evidence="2">NBRC 109076</strain>
    </source>
</reference>
<evidence type="ECO:0000313" key="3">
    <source>
        <dbReference type="Proteomes" id="UP000629619"/>
    </source>
</evidence>
<evidence type="ECO:0000313" key="2">
    <source>
        <dbReference type="EMBL" id="GIF05957.1"/>
    </source>
</evidence>
<dbReference type="AlphaFoldDB" id="A0A919N7X1"/>
<comment type="caution">
    <text evidence="2">The sequence shown here is derived from an EMBL/GenBank/DDBJ whole genome shotgun (WGS) entry which is preliminary data.</text>
</comment>
<evidence type="ECO:0000256" key="1">
    <source>
        <dbReference type="ARBA" id="ARBA00006479"/>
    </source>
</evidence>
<protein>
    <recommendedName>
        <fullName evidence="4">Polyphosphate glucokinase</fullName>
    </recommendedName>
</protein>
<accession>A0A919N7X1</accession>
<dbReference type="RefSeq" id="WP_239102748.1">
    <property type="nucleotide sequence ID" value="NZ_BOMW01000032.1"/>
</dbReference>
<gene>
    <name evidence="2" type="ORF">Asi03nite_34950</name>
</gene>
<dbReference type="Proteomes" id="UP000629619">
    <property type="component" value="Unassembled WGS sequence"/>
</dbReference>
<organism evidence="2 3">
    <name type="scientific">Actinoplanes siamensis</name>
    <dbReference type="NCBI Taxonomy" id="1223317"/>
    <lineage>
        <taxon>Bacteria</taxon>
        <taxon>Bacillati</taxon>
        <taxon>Actinomycetota</taxon>
        <taxon>Actinomycetes</taxon>
        <taxon>Micromonosporales</taxon>
        <taxon>Micromonosporaceae</taxon>
        <taxon>Actinoplanes</taxon>
    </lineage>
</organism>
<evidence type="ECO:0008006" key="4">
    <source>
        <dbReference type="Google" id="ProtNLM"/>
    </source>
</evidence>
<sequence>MTSEAGSFPDFPAPISPGRNAAERAEAIKHSATFTLTIDCGGGGIKGSVLDEAGTMRAQPIRVPTPYPLPPELFVKTLVDLGSQLPNADRVTVGMPGMIRHGVVVATPHYVTRSGPRTKVDPELFEAWRGFDARTALAEAFGLPTLVLNDAEVHGAGVVAGTGFELVLTLGTGLGCALFDGGELAPHLEMSQAPVRWGMSYDTYIGEHERRRLGDALWSRRVRNVIEGLRPVFLWDRVYLGGGNSRLITPAQLARMGDDVVVVPNTAGIVGGVRAWTLGQR</sequence>
<dbReference type="Pfam" id="PF00480">
    <property type="entry name" value="ROK"/>
    <property type="match status" value="1"/>
</dbReference>
<keyword evidence="3" id="KW-1185">Reference proteome</keyword>
<name>A0A919N7X1_9ACTN</name>